<proteinExistence type="predicted"/>
<keyword evidence="1" id="KW-0472">Membrane</keyword>
<dbReference type="AlphaFoldDB" id="K2GS67"/>
<reference evidence="2" key="1">
    <citation type="journal article" date="2012" name="Science">
        <title>Fermentation, hydrogen, and sulfur metabolism in multiple uncultivated bacterial phyla.</title>
        <authorList>
            <person name="Wrighton K.C."/>
            <person name="Thomas B.C."/>
            <person name="Sharon I."/>
            <person name="Miller C.S."/>
            <person name="Castelle C.J."/>
            <person name="VerBerkmoes N.C."/>
            <person name="Wilkins M.J."/>
            <person name="Hettich R.L."/>
            <person name="Lipton M.S."/>
            <person name="Williams K.H."/>
            <person name="Long P.E."/>
            <person name="Banfield J.F."/>
        </authorList>
    </citation>
    <scope>NUCLEOTIDE SEQUENCE [LARGE SCALE GENOMIC DNA]</scope>
</reference>
<sequence length="142" mass="18000">MFWYLWVISIFYQIFLIKYAYKKLWEKKMVAIWLLFMWLWLILVWLNKHFYNLYFILIIFSIWISNIGSALFALIIKYSHKKDIWKNLWLNNAFWSWADSVWPILSWVIYLYWHNLPFFFFWLILIVASIFFYRLLRIEKIN</sequence>
<dbReference type="SUPFAM" id="SSF103473">
    <property type="entry name" value="MFS general substrate transporter"/>
    <property type="match status" value="1"/>
</dbReference>
<name>K2GS67_9BACT</name>
<dbReference type="EMBL" id="AMFJ01000932">
    <property type="protein sequence ID" value="EKE26130.1"/>
    <property type="molecule type" value="Genomic_DNA"/>
</dbReference>
<dbReference type="InterPro" id="IPR036259">
    <property type="entry name" value="MFS_trans_sf"/>
</dbReference>
<keyword evidence="1" id="KW-0812">Transmembrane</keyword>
<gene>
    <name evidence="2" type="ORF">ACD_4C00416G0001</name>
</gene>
<feature type="transmembrane region" description="Helical" evidence="1">
    <location>
        <begin position="30"/>
        <end position="47"/>
    </location>
</feature>
<keyword evidence="1" id="KW-1133">Transmembrane helix</keyword>
<organism evidence="2">
    <name type="scientific">uncultured bacterium</name>
    <name type="common">gcode 4</name>
    <dbReference type="NCBI Taxonomy" id="1234023"/>
    <lineage>
        <taxon>Bacteria</taxon>
        <taxon>environmental samples</taxon>
    </lineage>
</organism>
<feature type="transmembrane region" description="Helical" evidence="1">
    <location>
        <begin position="119"/>
        <end position="136"/>
    </location>
</feature>
<protein>
    <submittedName>
        <fullName evidence="2">Uncharacterized protein</fullName>
    </submittedName>
</protein>
<feature type="transmembrane region" description="Helical" evidence="1">
    <location>
        <begin position="53"/>
        <end position="76"/>
    </location>
</feature>
<comment type="caution">
    <text evidence="2">The sequence shown here is derived from an EMBL/GenBank/DDBJ whole genome shotgun (WGS) entry which is preliminary data.</text>
</comment>
<feature type="transmembrane region" description="Helical" evidence="1">
    <location>
        <begin position="6"/>
        <end position="21"/>
    </location>
</feature>
<evidence type="ECO:0000256" key="1">
    <source>
        <dbReference type="SAM" id="Phobius"/>
    </source>
</evidence>
<evidence type="ECO:0000313" key="2">
    <source>
        <dbReference type="EMBL" id="EKE26130.1"/>
    </source>
</evidence>
<accession>K2GS67</accession>